<name>A0A949N5F4_9ACTN</name>
<accession>A0A949N5F4</accession>
<gene>
    <name evidence="2" type="ORF">JGS22_009985</name>
</gene>
<evidence type="ECO:0000313" key="2">
    <source>
        <dbReference type="EMBL" id="MBU7597937.1"/>
    </source>
</evidence>
<evidence type="ECO:0008006" key="4">
    <source>
        <dbReference type="Google" id="ProtNLM"/>
    </source>
</evidence>
<dbReference type="Proteomes" id="UP000694501">
    <property type="component" value="Unassembled WGS sequence"/>
</dbReference>
<keyword evidence="1" id="KW-1133">Transmembrane helix</keyword>
<evidence type="ECO:0000313" key="3">
    <source>
        <dbReference type="Proteomes" id="UP000694501"/>
    </source>
</evidence>
<protein>
    <recommendedName>
        <fullName evidence="4">DUF3592 domain-containing protein</fullName>
    </recommendedName>
</protein>
<sequence>MFSLVLTLLLGSLSLLVMYPAAQHLRSLQNGEQTEATLHTAGSCMIGNCRVRFEADGRTVIADLPVGSGGGKRSVGTRLTVRHQADDPSVAARDQDVSGGGAAVFAVVFGVSALFFLALTLAAAIHLTRQRHKSSG</sequence>
<dbReference type="AlphaFoldDB" id="A0A949N5F4"/>
<feature type="transmembrane region" description="Helical" evidence="1">
    <location>
        <begin position="102"/>
        <end position="125"/>
    </location>
</feature>
<keyword evidence="1" id="KW-0472">Membrane</keyword>
<organism evidence="2 3">
    <name type="scientific">Streptomyces tardus</name>
    <dbReference type="NCBI Taxonomy" id="2780544"/>
    <lineage>
        <taxon>Bacteria</taxon>
        <taxon>Bacillati</taxon>
        <taxon>Actinomycetota</taxon>
        <taxon>Actinomycetes</taxon>
        <taxon>Kitasatosporales</taxon>
        <taxon>Streptomycetaceae</taxon>
        <taxon>Streptomyces</taxon>
    </lineage>
</organism>
<reference evidence="2" key="1">
    <citation type="submission" date="2021-06" db="EMBL/GenBank/DDBJ databases">
        <title>Sequencing of actinobacteria type strains.</title>
        <authorList>
            <person name="Nguyen G.-S."/>
            <person name="Wentzel A."/>
        </authorList>
    </citation>
    <scope>NUCLEOTIDE SEQUENCE</scope>
    <source>
        <strain evidence="2">P38-E01</strain>
    </source>
</reference>
<dbReference type="EMBL" id="JAELVF020000001">
    <property type="protein sequence ID" value="MBU7597937.1"/>
    <property type="molecule type" value="Genomic_DNA"/>
</dbReference>
<evidence type="ECO:0000256" key="1">
    <source>
        <dbReference type="SAM" id="Phobius"/>
    </source>
</evidence>
<comment type="caution">
    <text evidence="2">The sequence shown here is derived from an EMBL/GenBank/DDBJ whole genome shotgun (WGS) entry which is preliminary data.</text>
</comment>
<proteinExistence type="predicted"/>
<keyword evidence="1" id="KW-0812">Transmembrane</keyword>
<keyword evidence="3" id="KW-1185">Reference proteome</keyword>